<dbReference type="Pfam" id="PF00561">
    <property type="entry name" value="Abhydrolase_1"/>
    <property type="match status" value="2"/>
</dbReference>
<evidence type="ECO:0008006" key="9">
    <source>
        <dbReference type="Google" id="ProtNLM"/>
    </source>
</evidence>
<evidence type="ECO:0000256" key="4">
    <source>
        <dbReference type="SAM" id="Phobius"/>
    </source>
</evidence>
<keyword evidence="4" id="KW-1133">Transmembrane helix</keyword>
<name>A0AAD7TZD7_9APHY</name>
<dbReference type="InterPro" id="IPR000073">
    <property type="entry name" value="AB_hydrolase_1"/>
</dbReference>
<dbReference type="InterPro" id="IPR013595">
    <property type="entry name" value="Pept_S33_TAP-like_C"/>
</dbReference>
<organism evidence="7 8">
    <name type="scientific">Trametes cubensis</name>
    <dbReference type="NCBI Taxonomy" id="1111947"/>
    <lineage>
        <taxon>Eukaryota</taxon>
        <taxon>Fungi</taxon>
        <taxon>Dikarya</taxon>
        <taxon>Basidiomycota</taxon>
        <taxon>Agaricomycotina</taxon>
        <taxon>Agaricomycetes</taxon>
        <taxon>Polyporales</taxon>
        <taxon>Polyporaceae</taxon>
        <taxon>Trametes</taxon>
    </lineage>
</organism>
<dbReference type="SUPFAM" id="SSF53474">
    <property type="entry name" value="alpha/beta-Hydrolases"/>
    <property type="match status" value="2"/>
</dbReference>
<proteinExistence type="inferred from homology"/>
<reference evidence="7" key="1">
    <citation type="submission" date="2022-11" db="EMBL/GenBank/DDBJ databases">
        <title>Genome Sequence of Cubamyces cubensis.</title>
        <authorList>
            <person name="Buettner E."/>
        </authorList>
    </citation>
    <scope>NUCLEOTIDE SEQUENCE</scope>
    <source>
        <strain evidence="7">MPL-01</strain>
    </source>
</reference>
<keyword evidence="4" id="KW-0472">Membrane</keyword>
<dbReference type="PANTHER" id="PTHR43248">
    <property type="entry name" value="2-SUCCINYL-6-HYDROXY-2,4-CYCLOHEXADIENE-1-CARBOXYLATE SYNTHASE"/>
    <property type="match status" value="1"/>
</dbReference>
<dbReference type="Gene3D" id="3.40.50.1820">
    <property type="entry name" value="alpha/beta hydrolase"/>
    <property type="match status" value="2"/>
</dbReference>
<comment type="caution">
    <text evidence="7">The sequence shown here is derived from an EMBL/GenBank/DDBJ whole genome shotgun (WGS) entry which is preliminary data.</text>
</comment>
<feature type="compositionally biased region" description="Basic and acidic residues" evidence="3">
    <location>
        <begin position="1"/>
        <end position="15"/>
    </location>
</feature>
<sequence length="1215" mass="133717">MDSPDRTWEDRKGFTEGHTMPLTAHSGPLRTRRPKAKALIAVVTVLAIASFQLTVWPWSSSTPEYSSVRSFVDEPEFDWYALEPSKEIQWTSCYSGHKCARLLLPLDYDVPDGPTTAIALRLIPAADEHKRKGAIFINPGGPGGSGTYFVGLDGQNISRIVGDSFDILGFDPRGVGASTPVASCFETNSQRALWQLQDDQRLLNLTNSVELRRARDRMLAERCEEKIGGEWGIGRFMSTPNVARDMLEISQKLGQDKLLYWGFSYGSVLGQYFSAMYPDKVGRVIIDGVYDALNYRAALWNTNLVDIDAVIDSFFQFCHEAGPDRCTVYDSTPSKIRERYMDVLRRVEQEPLPVPLAEPPLVLTHKMLVNQMFRASYNPLTGFSFVAETMRAIETNNQTALVALAPRLVPPTECKCADASAPWFADVEGFTAIACGDGDDHPYDPETYAEYFKGLSQTSSLIAPLWGVYYLACAEWKVRAKWRWTGPLAATNTSHPLLVLSPRYDPVCPLADAKAVHERFGGSALLVQNSNGHCSLSAPSLCTAKHVRAYFEDGTLPDPGTACEVEELPFIGRTKDVAAMSTEDVRLLEALEGLSAVVPMFGPVCVAVHADHPIMDFVPAKVEGGLYPSQISPGTKPFSSRTVISRRNKVIVAIITVAATVAWNLCRDTFDLPSSKDVRSSAAQDPEFDWFELDPASDIQWTDCYSGDKCARLLLPWDYGTPEGPSATIALRMIPAANRDNYKGTILINPGGPGGSGTSLVGRAGRTISRIVGDSFDILGFDPRGTGASTPSANCFETDSQRKLWNLQDDHRLLNLTDDTVEFQWARANVVAQRCEAKIGGEWGIARFMSTADVARDMLEIVQKLGQEKLQYWGFSYGSVLGQYFSAIYPDKVGRVIIDGVYDSHNYRAALWDSNLADVDTVISSFFQFCHQAGPDKCPLYDSSPEKIRARYFNLLHAVEAEPVPVPSAEPPLLITRKVLQAQLFQATYKPLTAFSIVADTIHALEQGNQIALAKLAPRIVDPTECKCTVPKQWEAGNEAWSAIACGDADPRPFDANAFAQHYLDLAKDSDFAAPLWAGSHLKCGAWRVRPKWRWTGPLEAQNTSHPLLVVSPQYDPVCPLRDAKAVQKRYHGAGLLVQNSHGHCSLSAPSLCTAKHVRAYMMNGTLPEPGTVCEADELPFVGSVANVRAMSQEDAELLEAMRGLSEVVPMLGKH</sequence>
<dbReference type="Pfam" id="PF08386">
    <property type="entry name" value="Abhydrolase_4"/>
    <property type="match status" value="2"/>
</dbReference>
<feature type="region of interest" description="Disordered" evidence="3">
    <location>
        <begin position="1"/>
        <end position="29"/>
    </location>
</feature>
<accession>A0AAD7TZD7</accession>
<comment type="similarity">
    <text evidence="1">Belongs to the peptidase S33 family.</text>
</comment>
<feature type="transmembrane region" description="Helical" evidence="4">
    <location>
        <begin position="38"/>
        <end position="58"/>
    </location>
</feature>
<dbReference type="PANTHER" id="PTHR43248:SF25">
    <property type="entry name" value="AB HYDROLASE-1 DOMAIN-CONTAINING PROTEIN-RELATED"/>
    <property type="match status" value="1"/>
</dbReference>
<feature type="domain" description="AB hydrolase-1" evidence="5">
    <location>
        <begin position="134"/>
        <end position="315"/>
    </location>
</feature>
<evidence type="ECO:0000313" key="7">
    <source>
        <dbReference type="EMBL" id="KAJ8489481.1"/>
    </source>
</evidence>
<feature type="domain" description="Peptidase S33 tripeptidyl aminopeptidase-like C-terminal" evidence="6">
    <location>
        <begin position="469"/>
        <end position="563"/>
    </location>
</feature>
<dbReference type="InterPro" id="IPR051601">
    <property type="entry name" value="Serine_prot/Carboxylest_S33"/>
</dbReference>
<dbReference type="Proteomes" id="UP001215151">
    <property type="component" value="Unassembled WGS sequence"/>
</dbReference>
<gene>
    <name evidence="7" type="ORF">ONZ51_g2900</name>
</gene>
<keyword evidence="2" id="KW-0378">Hydrolase</keyword>
<evidence type="ECO:0000259" key="5">
    <source>
        <dbReference type="Pfam" id="PF00561"/>
    </source>
</evidence>
<dbReference type="AlphaFoldDB" id="A0AAD7TZD7"/>
<feature type="domain" description="AB hydrolase-1" evidence="5">
    <location>
        <begin position="745"/>
        <end position="901"/>
    </location>
</feature>
<evidence type="ECO:0000256" key="3">
    <source>
        <dbReference type="SAM" id="MobiDB-lite"/>
    </source>
</evidence>
<evidence type="ECO:0000313" key="8">
    <source>
        <dbReference type="Proteomes" id="UP001215151"/>
    </source>
</evidence>
<evidence type="ECO:0000256" key="2">
    <source>
        <dbReference type="ARBA" id="ARBA00022801"/>
    </source>
</evidence>
<feature type="domain" description="Peptidase S33 tripeptidyl aminopeptidase-like C-terminal" evidence="6">
    <location>
        <begin position="1073"/>
        <end position="1174"/>
    </location>
</feature>
<keyword evidence="8" id="KW-1185">Reference proteome</keyword>
<dbReference type="GO" id="GO:0016787">
    <property type="term" value="F:hydrolase activity"/>
    <property type="evidence" value="ECO:0007669"/>
    <property type="project" value="UniProtKB-KW"/>
</dbReference>
<dbReference type="InterPro" id="IPR029058">
    <property type="entry name" value="AB_hydrolase_fold"/>
</dbReference>
<protein>
    <recommendedName>
        <fullName evidence="9">Alpha/beta-hydrolase</fullName>
    </recommendedName>
</protein>
<evidence type="ECO:0000259" key="6">
    <source>
        <dbReference type="Pfam" id="PF08386"/>
    </source>
</evidence>
<dbReference type="EMBL" id="JAPEVG010000048">
    <property type="protein sequence ID" value="KAJ8489481.1"/>
    <property type="molecule type" value="Genomic_DNA"/>
</dbReference>
<keyword evidence="4" id="KW-0812">Transmembrane</keyword>
<evidence type="ECO:0000256" key="1">
    <source>
        <dbReference type="ARBA" id="ARBA00010088"/>
    </source>
</evidence>